<name>A0ABD3W9Y5_SINWO</name>
<feature type="transmembrane region" description="Helical" evidence="1">
    <location>
        <begin position="89"/>
        <end position="110"/>
    </location>
</feature>
<sequence>MKRESKLDLFVLAKYNSLIVHCENAVDHYNLLYIWTPSAWIKVKFAPNEISRWSPECEVCHYKFVMSQKIKLTMSRCPEIAAQDKLRHVIFCFSIIFMLLCLNIFFVAFANLRDRTEKSKNSKGDDKDDILLVVFGVSFFVAIMVAFISQRHATLSIIQVAKQFFRNSKEWTVTSIGKQLDEAAEEEV</sequence>
<protein>
    <submittedName>
        <fullName evidence="2">Uncharacterized protein</fullName>
    </submittedName>
</protein>
<feature type="transmembrane region" description="Helical" evidence="1">
    <location>
        <begin position="130"/>
        <end position="148"/>
    </location>
</feature>
<dbReference type="EMBL" id="JBJQND010000008">
    <property type="protein sequence ID" value="KAL3869572.1"/>
    <property type="molecule type" value="Genomic_DNA"/>
</dbReference>
<organism evidence="2 3">
    <name type="scientific">Sinanodonta woodiana</name>
    <name type="common">Chinese pond mussel</name>
    <name type="synonym">Anodonta woodiana</name>
    <dbReference type="NCBI Taxonomy" id="1069815"/>
    <lineage>
        <taxon>Eukaryota</taxon>
        <taxon>Metazoa</taxon>
        <taxon>Spiralia</taxon>
        <taxon>Lophotrochozoa</taxon>
        <taxon>Mollusca</taxon>
        <taxon>Bivalvia</taxon>
        <taxon>Autobranchia</taxon>
        <taxon>Heteroconchia</taxon>
        <taxon>Palaeoheterodonta</taxon>
        <taxon>Unionida</taxon>
        <taxon>Unionoidea</taxon>
        <taxon>Unionidae</taxon>
        <taxon>Unioninae</taxon>
        <taxon>Sinanodonta</taxon>
    </lineage>
</organism>
<gene>
    <name evidence="2" type="ORF">ACJMK2_042240</name>
</gene>
<evidence type="ECO:0000313" key="3">
    <source>
        <dbReference type="Proteomes" id="UP001634394"/>
    </source>
</evidence>
<keyword evidence="1" id="KW-0472">Membrane</keyword>
<comment type="caution">
    <text evidence="2">The sequence shown here is derived from an EMBL/GenBank/DDBJ whole genome shotgun (WGS) entry which is preliminary data.</text>
</comment>
<proteinExistence type="predicted"/>
<dbReference type="AlphaFoldDB" id="A0ABD3W9Y5"/>
<evidence type="ECO:0000256" key="1">
    <source>
        <dbReference type="SAM" id="Phobius"/>
    </source>
</evidence>
<keyword evidence="1" id="KW-1133">Transmembrane helix</keyword>
<dbReference type="Proteomes" id="UP001634394">
    <property type="component" value="Unassembled WGS sequence"/>
</dbReference>
<evidence type="ECO:0000313" key="2">
    <source>
        <dbReference type="EMBL" id="KAL3869572.1"/>
    </source>
</evidence>
<reference evidence="2 3" key="1">
    <citation type="submission" date="2024-11" db="EMBL/GenBank/DDBJ databases">
        <title>Chromosome-level genome assembly of the freshwater bivalve Anodonta woodiana.</title>
        <authorList>
            <person name="Chen X."/>
        </authorList>
    </citation>
    <scope>NUCLEOTIDE SEQUENCE [LARGE SCALE GENOMIC DNA]</scope>
    <source>
        <strain evidence="2">MN2024</strain>
        <tissue evidence="2">Gills</tissue>
    </source>
</reference>
<accession>A0ABD3W9Y5</accession>
<keyword evidence="3" id="KW-1185">Reference proteome</keyword>
<keyword evidence="1" id="KW-0812">Transmembrane</keyword>